<gene>
    <name evidence="1" type="ORF">HMPREF1143_0869</name>
</gene>
<name>J4W869_9FIRM</name>
<dbReference type="InterPro" id="IPR016024">
    <property type="entry name" value="ARM-type_fold"/>
</dbReference>
<reference evidence="1 2" key="1">
    <citation type="submission" date="2012-07" db="EMBL/GenBank/DDBJ databases">
        <authorList>
            <person name="Durkin A.S."/>
            <person name="McCorrison J."/>
            <person name="Torralba M."/>
            <person name="Gillis M."/>
            <person name="Methe B."/>
            <person name="Sutton G."/>
            <person name="Nelson K.E."/>
        </authorList>
    </citation>
    <scope>NUCLEOTIDE SEQUENCE [LARGE SCALE GENOMIC DNA]</scope>
    <source>
        <strain evidence="1 2">OBRC8</strain>
    </source>
</reference>
<evidence type="ECO:0000313" key="2">
    <source>
        <dbReference type="Proteomes" id="UP000005244"/>
    </source>
</evidence>
<dbReference type="PATRIC" id="fig|796941.3.peg.1428"/>
<comment type="caution">
    <text evidence="1">The sequence shown here is derived from an EMBL/GenBank/DDBJ whole genome shotgun (WGS) entry which is preliminary data.</text>
</comment>
<dbReference type="EMBL" id="ALNK01000025">
    <property type="protein sequence ID" value="EJU22006.1"/>
    <property type="molecule type" value="Genomic_DNA"/>
</dbReference>
<organism evidence="1 2">
    <name type="scientific">Peptoanaerobacter stomatis</name>
    <dbReference type="NCBI Taxonomy" id="796937"/>
    <lineage>
        <taxon>Bacteria</taxon>
        <taxon>Bacillati</taxon>
        <taxon>Bacillota</taxon>
        <taxon>Clostridia</taxon>
        <taxon>Peptostreptococcales</taxon>
        <taxon>Filifactoraceae</taxon>
        <taxon>Peptoanaerobacter</taxon>
    </lineage>
</organism>
<dbReference type="AlphaFoldDB" id="J4W869"/>
<protein>
    <submittedName>
        <fullName evidence="1">HEAT repeat protein</fullName>
    </submittedName>
</protein>
<dbReference type="RefSeq" id="WP_009531221.1">
    <property type="nucleotide sequence ID" value="NZ_ALNK01000025.1"/>
</dbReference>
<evidence type="ECO:0000313" key="1">
    <source>
        <dbReference type="EMBL" id="EJU22006.1"/>
    </source>
</evidence>
<keyword evidence="2" id="KW-1185">Reference proteome</keyword>
<dbReference type="Proteomes" id="UP000005244">
    <property type="component" value="Unassembled WGS sequence"/>
</dbReference>
<proteinExistence type="predicted"/>
<sequence>MPDSTDKIIQEIEAERVRRISLTRKDLEKSYLDLEKSEFASDKRLGFIADLAGSNEIAYHYELICKDWEKDTKLHLENGFEKHDRKGIEFLFEQLDKIEDEKIKIYTAYLIAETLSKLKHRDFYSLFCDRLNTVLVSLLDTNNSILRRKLIIAFGWVGSSKEIDLLTHRMICDQDTLCRAWSATSLMQMMFYGVCSEELKEKVKLAFAKSITEEKDLYACGVIVEAAQTIFGKKWISSSAVENKESTKIEKAKKSALRFFKNI</sequence>
<accession>J4W869</accession>
<dbReference type="SUPFAM" id="SSF48371">
    <property type="entry name" value="ARM repeat"/>
    <property type="match status" value="1"/>
</dbReference>